<proteinExistence type="predicted"/>
<keyword evidence="3" id="KW-1185">Reference proteome</keyword>
<feature type="compositionally biased region" description="Low complexity" evidence="1">
    <location>
        <begin position="7"/>
        <end position="19"/>
    </location>
</feature>
<gene>
    <name evidence="2" type="ORF">SCP_0100030</name>
</gene>
<evidence type="ECO:0000256" key="1">
    <source>
        <dbReference type="SAM" id="MobiDB-lite"/>
    </source>
</evidence>
<name>A0A401G4L7_9APHY</name>
<dbReference type="RefSeq" id="XP_027608044.1">
    <property type="nucleotide sequence ID" value="XM_027752243.1"/>
</dbReference>
<dbReference type="InParanoid" id="A0A401G4L7"/>
<feature type="compositionally biased region" description="Low complexity" evidence="1">
    <location>
        <begin position="177"/>
        <end position="194"/>
    </location>
</feature>
<dbReference type="EMBL" id="BFAD01000001">
    <property type="protein sequence ID" value="GBE77131.1"/>
    <property type="molecule type" value="Genomic_DNA"/>
</dbReference>
<feature type="compositionally biased region" description="Polar residues" evidence="1">
    <location>
        <begin position="205"/>
        <end position="215"/>
    </location>
</feature>
<feature type="region of interest" description="Disordered" evidence="1">
    <location>
        <begin position="112"/>
        <end position="138"/>
    </location>
</feature>
<dbReference type="AlphaFoldDB" id="A0A401G4L7"/>
<accession>A0A401G4L7</accession>
<reference evidence="2 3" key="1">
    <citation type="journal article" date="2018" name="Sci. Rep.">
        <title>Genome sequence of the cauliflower mushroom Sparassis crispa (Hanabiratake) and its association with beneficial usage.</title>
        <authorList>
            <person name="Kiyama R."/>
            <person name="Furutani Y."/>
            <person name="Kawaguchi K."/>
            <person name="Nakanishi T."/>
        </authorList>
    </citation>
    <scope>NUCLEOTIDE SEQUENCE [LARGE SCALE GENOMIC DNA]</scope>
</reference>
<sequence>MPATSLSRQPPQRRAAPSSRSRRPLEASPHPTPPPRSLPQPSSTCSGTSRRTTAPQWSHRPPRRNDGADLPPRGLQAPTLARVTSQHHHLTFLDLRSPPVVNDCSPVVQPATTVQQLRRPPTWRSPCPDAGPRHLIAPSAKPPRIAFARCGERPGPGRHAGPRDATTALSPLLAASIPRRGPSSPLSTLALPSSMRVRPLRRTTAPRTSRQTSSAGLRLDVSGALKRNTFERAFTQ</sequence>
<evidence type="ECO:0000313" key="2">
    <source>
        <dbReference type="EMBL" id="GBE77131.1"/>
    </source>
</evidence>
<dbReference type="Proteomes" id="UP000287166">
    <property type="component" value="Unassembled WGS sequence"/>
</dbReference>
<evidence type="ECO:0000313" key="3">
    <source>
        <dbReference type="Proteomes" id="UP000287166"/>
    </source>
</evidence>
<comment type="caution">
    <text evidence="2">The sequence shown here is derived from an EMBL/GenBank/DDBJ whole genome shotgun (WGS) entry which is preliminary data.</text>
</comment>
<protein>
    <submittedName>
        <fullName evidence="2">Uncharacterized protein</fullName>
    </submittedName>
</protein>
<feature type="region of interest" description="Disordered" evidence="1">
    <location>
        <begin position="177"/>
        <end position="216"/>
    </location>
</feature>
<feature type="compositionally biased region" description="Low complexity" evidence="1">
    <location>
        <begin position="39"/>
        <end position="53"/>
    </location>
</feature>
<organism evidence="2 3">
    <name type="scientific">Sparassis crispa</name>
    <dbReference type="NCBI Taxonomy" id="139825"/>
    <lineage>
        <taxon>Eukaryota</taxon>
        <taxon>Fungi</taxon>
        <taxon>Dikarya</taxon>
        <taxon>Basidiomycota</taxon>
        <taxon>Agaricomycotina</taxon>
        <taxon>Agaricomycetes</taxon>
        <taxon>Polyporales</taxon>
        <taxon>Sparassidaceae</taxon>
        <taxon>Sparassis</taxon>
    </lineage>
</organism>
<feature type="region of interest" description="Disordered" evidence="1">
    <location>
        <begin position="1"/>
        <end position="75"/>
    </location>
</feature>
<dbReference type="GeneID" id="38774048"/>